<dbReference type="EMBL" id="WQKZ01000001">
    <property type="protein sequence ID" value="MVN74762.1"/>
    <property type="molecule type" value="Genomic_DNA"/>
</dbReference>
<dbReference type="RefSeq" id="WP_157561548.1">
    <property type="nucleotide sequence ID" value="NZ_WQKZ01000001.1"/>
</dbReference>
<comment type="caution">
    <text evidence="1">The sequence shown here is derived from an EMBL/GenBank/DDBJ whole genome shotgun (WGS) entry which is preliminary data.</text>
</comment>
<accession>A0A7K1T8Z0</accession>
<evidence type="ECO:0000313" key="2">
    <source>
        <dbReference type="Proteomes" id="UP000441336"/>
    </source>
</evidence>
<dbReference type="Proteomes" id="UP000441336">
    <property type="component" value="Unassembled WGS sequence"/>
</dbReference>
<evidence type="ECO:0000313" key="1">
    <source>
        <dbReference type="EMBL" id="MVN74762.1"/>
    </source>
</evidence>
<name>A0A7K1T8Z0_9BACT</name>
<dbReference type="AlphaFoldDB" id="A0A7K1T8Z0"/>
<sequence length="128" mass="13487">MAGQGTSSQTHDYQWLDRSLARYAATLVYYRLRQVDQDGTVNYSPVRSVAVPVVAGLALFPNPTRATATLTGVEPGTQVQVYDALGRLVLAATADAAGTAALRLPPGLAQGVYLVRVGSKALRLSVAD</sequence>
<reference evidence="1 2" key="1">
    <citation type="submission" date="2019-12" db="EMBL/GenBank/DDBJ databases">
        <title>Hymenobacter sp. HMF4947 Genome sequencing and assembly.</title>
        <authorList>
            <person name="Kang H."/>
            <person name="Cha I."/>
            <person name="Kim H."/>
            <person name="Joh K."/>
        </authorList>
    </citation>
    <scope>NUCLEOTIDE SEQUENCE [LARGE SCALE GENOMIC DNA]</scope>
    <source>
        <strain evidence="1 2">HMF4947</strain>
    </source>
</reference>
<protein>
    <submittedName>
        <fullName evidence="1">T9SS type A sorting domain-containing protein</fullName>
    </submittedName>
</protein>
<proteinExistence type="predicted"/>
<keyword evidence="2" id="KW-1185">Reference proteome</keyword>
<dbReference type="NCBIfam" id="TIGR04183">
    <property type="entry name" value="Por_Secre_tail"/>
    <property type="match status" value="1"/>
</dbReference>
<dbReference type="InterPro" id="IPR026444">
    <property type="entry name" value="Secre_tail"/>
</dbReference>
<organism evidence="1 2">
    <name type="scientific">Hymenobacter ginkgonis</name>
    <dbReference type="NCBI Taxonomy" id="2682976"/>
    <lineage>
        <taxon>Bacteria</taxon>
        <taxon>Pseudomonadati</taxon>
        <taxon>Bacteroidota</taxon>
        <taxon>Cytophagia</taxon>
        <taxon>Cytophagales</taxon>
        <taxon>Hymenobacteraceae</taxon>
        <taxon>Hymenobacter</taxon>
    </lineage>
</organism>
<gene>
    <name evidence="1" type="ORF">GO988_00315</name>
</gene>